<dbReference type="AlphaFoldDB" id="A0A2T2P522"/>
<sequence length="102" mass="11026">MIFMWCFFGSLRSSVGFTHANQGADVDVAVGKRSFTQQLTLLGSTTQPRPSTIPTQIHLTEYLLTRPHPTPPAPTPTASVPQIEHAPRSNSVSMCPVSALHA</sequence>
<keyword evidence="2" id="KW-0732">Signal</keyword>
<dbReference type="Proteomes" id="UP000240883">
    <property type="component" value="Unassembled WGS sequence"/>
</dbReference>
<organism evidence="3 4">
    <name type="scientific">Corynespora cassiicola Philippines</name>
    <dbReference type="NCBI Taxonomy" id="1448308"/>
    <lineage>
        <taxon>Eukaryota</taxon>
        <taxon>Fungi</taxon>
        <taxon>Dikarya</taxon>
        <taxon>Ascomycota</taxon>
        <taxon>Pezizomycotina</taxon>
        <taxon>Dothideomycetes</taxon>
        <taxon>Pleosporomycetidae</taxon>
        <taxon>Pleosporales</taxon>
        <taxon>Corynesporascaceae</taxon>
        <taxon>Corynespora</taxon>
    </lineage>
</organism>
<keyword evidence="4" id="KW-1185">Reference proteome</keyword>
<feature type="signal peptide" evidence="2">
    <location>
        <begin position="1"/>
        <end position="20"/>
    </location>
</feature>
<dbReference type="EMBL" id="KZ678130">
    <property type="protein sequence ID" value="PSN72428.1"/>
    <property type="molecule type" value="Genomic_DNA"/>
</dbReference>
<proteinExistence type="predicted"/>
<evidence type="ECO:0000256" key="1">
    <source>
        <dbReference type="SAM" id="MobiDB-lite"/>
    </source>
</evidence>
<name>A0A2T2P522_CORCC</name>
<evidence type="ECO:0000313" key="4">
    <source>
        <dbReference type="Proteomes" id="UP000240883"/>
    </source>
</evidence>
<protein>
    <recommendedName>
        <fullName evidence="5">Secreted protein</fullName>
    </recommendedName>
</protein>
<evidence type="ECO:0008006" key="5">
    <source>
        <dbReference type="Google" id="ProtNLM"/>
    </source>
</evidence>
<reference evidence="3 4" key="1">
    <citation type="journal article" date="2018" name="Front. Microbiol.">
        <title>Genome-Wide Analysis of Corynespora cassiicola Leaf Fall Disease Putative Effectors.</title>
        <authorList>
            <person name="Lopez D."/>
            <person name="Ribeiro S."/>
            <person name="Label P."/>
            <person name="Fumanal B."/>
            <person name="Venisse J.S."/>
            <person name="Kohler A."/>
            <person name="de Oliveira R.R."/>
            <person name="Labutti K."/>
            <person name="Lipzen A."/>
            <person name="Lail K."/>
            <person name="Bauer D."/>
            <person name="Ohm R.A."/>
            <person name="Barry K.W."/>
            <person name="Spatafora J."/>
            <person name="Grigoriev I.V."/>
            <person name="Martin F.M."/>
            <person name="Pujade-Renaud V."/>
        </authorList>
    </citation>
    <scope>NUCLEOTIDE SEQUENCE [LARGE SCALE GENOMIC DNA]</scope>
    <source>
        <strain evidence="3 4">Philippines</strain>
    </source>
</reference>
<gene>
    <name evidence="3" type="ORF">BS50DRAFT_251400</name>
</gene>
<evidence type="ECO:0000313" key="3">
    <source>
        <dbReference type="EMBL" id="PSN72428.1"/>
    </source>
</evidence>
<accession>A0A2T2P522</accession>
<feature type="chain" id="PRO_5015522897" description="Secreted protein" evidence="2">
    <location>
        <begin position="21"/>
        <end position="102"/>
    </location>
</feature>
<evidence type="ECO:0000256" key="2">
    <source>
        <dbReference type="SAM" id="SignalP"/>
    </source>
</evidence>
<feature type="region of interest" description="Disordered" evidence="1">
    <location>
        <begin position="65"/>
        <end position="89"/>
    </location>
</feature>